<dbReference type="PANTHER" id="PTHR48111">
    <property type="entry name" value="REGULATOR OF RPOS"/>
    <property type="match status" value="1"/>
</dbReference>
<evidence type="ECO:0000259" key="7">
    <source>
        <dbReference type="PROSITE" id="PS50110"/>
    </source>
</evidence>
<proteinExistence type="predicted"/>
<evidence type="ECO:0000256" key="1">
    <source>
        <dbReference type="ARBA" id="ARBA00022553"/>
    </source>
</evidence>
<organism evidence="8 9">
    <name type="scientific">Paenibacillus silvae</name>
    <dbReference type="NCBI Taxonomy" id="1325358"/>
    <lineage>
        <taxon>Bacteria</taxon>
        <taxon>Bacillati</taxon>
        <taxon>Bacillota</taxon>
        <taxon>Bacilli</taxon>
        <taxon>Bacillales</taxon>
        <taxon>Paenibacillaceae</taxon>
        <taxon>Paenibacillus</taxon>
    </lineage>
</organism>
<dbReference type="Proteomes" id="UP000652153">
    <property type="component" value="Unassembled WGS sequence"/>
</dbReference>
<dbReference type="InterPro" id="IPR001789">
    <property type="entry name" value="Sig_transdc_resp-reg_receiver"/>
</dbReference>
<evidence type="ECO:0000256" key="2">
    <source>
        <dbReference type="ARBA" id="ARBA00023012"/>
    </source>
</evidence>
<accession>A0ABQ1YZ34</accession>
<name>A0ABQ1YZ34_9BACL</name>
<dbReference type="SUPFAM" id="SSF52172">
    <property type="entry name" value="CheY-like"/>
    <property type="match status" value="1"/>
</dbReference>
<keyword evidence="2" id="KW-0902">Two-component regulatory system</keyword>
<evidence type="ECO:0000256" key="4">
    <source>
        <dbReference type="ARBA" id="ARBA00023125"/>
    </source>
</evidence>
<dbReference type="InterPro" id="IPR011006">
    <property type="entry name" value="CheY-like_superfamily"/>
</dbReference>
<dbReference type="Pfam" id="PF00072">
    <property type="entry name" value="Response_reg"/>
    <property type="match status" value="1"/>
</dbReference>
<comment type="caution">
    <text evidence="8">The sequence shown here is derived from an EMBL/GenBank/DDBJ whole genome shotgun (WGS) entry which is preliminary data.</text>
</comment>
<keyword evidence="9" id="KW-1185">Reference proteome</keyword>
<keyword evidence="1" id="KW-0597">Phosphoprotein</keyword>
<dbReference type="PROSITE" id="PS50110">
    <property type="entry name" value="RESPONSE_REGULATORY"/>
    <property type="match status" value="1"/>
</dbReference>
<dbReference type="InterPro" id="IPR039420">
    <property type="entry name" value="WalR-like"/>
</dbReference>
<gene>
    <name evidence="8" type="ORF">GCM10008014_04650</name>
</gene>
<comment type="caution">
    <text evidence="6">Lacks conserved residue(s) required for the propagation of feature annotation.</text>
</comment>
<feature type="domain" description="Response regulatory" evidence="7">
    <location>
        <begin position="154"/>
        <end position="270"/>
    </location>
</feature>
<evidence type="ECO:0000313" key="8">
    <source>
        <dbReference type="EMBL" id="GGH43719.1"/>
    </source>
</evidence>
<keyword evidence="3" id="KW-0805">Transcription regulation</keyword>
<dbReference type="Gene3D" id="3.40.50.2300">
    <property type="match status" value="1"/>
</dbReference>
<protein>
    <recommendedName>
        <fullName evidence="7">Response regulatory domain-containing protein</fullName>
    </recommendedName>
</protein>
<keyword evidence="4" id="KW-0238">DNA-binding</keyword>
<evidence type="ECO:0000256" key="6">
    <source>
        <dbReference type="PROSITE-ProRule" id="PRU00169"/>
    </source>
</evidence>
<evidence type="ECO:0000313" key="9">
    <source>
        <dbReference type="Proteomes" id="UP000652153"/>
    </source>
</evidence>
<reference evidence="9" key="1">
    <citation type="journal article" date="2019" name="Int. J. Syst. Evol. Microbiol.">
        <title>The Global Catalogue of Microorganisms (GCM) 10K type strain sequencing project: providing services to taxonomists for standard genome sequencing and annotation.</title>
        <authorList>
            <consortium name="The Broad Institute Genomics Platform"/>
            <consortium name="The Broad Institute Genome Sequencing Center for Infectious Disease"/>
            <person name="Wu L."/>
            <person name="Ma J."/>
        </authorList>
    </citation>
    <scope>NUCLEOTIDE SEQUENCE [LARGE SCALE GENOMIC DNA]</scope>
    <source>
        <strain evidence="9">CGMCC 1.12770</strain>
    </source>
</reference>
<sequence>MEKNMPNTATLQREAAVDVYRSVEQGLKETGAEACGLMFIHCAGQVQPEQQVRTHLEHAGYASFEVWQDSKTQTIAVLLPGLSLDEVHYEGLRIKHELQESVPGADPQITLASFPPGERPSKATIQHMAESSKLVDSSEIHIYTLEHTADDPERILIVDNDPTVREFLQLRLKMQGYETYEAVDGLAALELIEKVTPDLVLTELNLYGIDGLPFIHHIQKLEMEQPPKIVVLTEQRVEQTISQCFRSGVDDYMTKPFSPVELDARIRRCLH</sequence>
<dbReference type="SMART" id="SM00448">
    <property type="entry name" value="REC"/>
    <property type="match status" value="1"/>
</dbReference>
<keyword evidence="5" id="KW-0804">Transcription</keyword>
<dbReference type="PANTHER" id="PTHR48111:SF1">
    <property type="entry name" value="TWO-COMPONENT RESPONSE REGULATOR ORR33"/>
    <property type="match status" value="1"/>
</dbReference>
<evidence type="ECO:0000256" key="3">
    <source>
        <dbReference type="ARBA" id="ARBA00023015"/>
    </source>
</evidence>
<dbReference type="EMBL" id="BMFU01000001">
    <property type="protein sequence ID" value="GGH43719.1"/>
    <property type="molecule type" value="Genomic_DNA"/>
</dbReference>
<evidence type="ECO:0000256" key="5">
    <source>
        <dbReference type="ARBA" id="ARBA00023163"/>
    </source>
</evidence>